<dbReference type="InterPro" id="IPR020460">
    <property type="entry name" value="Znf_C4-type_bac"/>
</dbReference>
<dbReference type="PROSITE" id="PS01102">
    <property type="entry name" value="ZF_DKSA_1"/>
    <property type="match status" value="1"/>
</dbReference>
<sequence length="105" mass="11928">MSDRRATLEALRATLQTRLHAYREHKTRALDRDADEQSLEIENDEVVERLDEEAFAELEQVDRALARIADGEGDRCEACGEAIDARRLQALPMATLCIDCAELER</sequence>
<dbReference type="RefSeq" id="WP_224420870.1">
    <property type="nucleotide sequence ID" value="NZ_JAGXFD010000001.1"/>
</dbReference>
<evidence type="ECO:0000256" key="1">
    <source>
        <dbReference type="ARBA" id="ARBA00022723"/>
    </source>
</evidence>
<dbReference type="PANTHER" id="PTHR33823:SF4">
    <property type="entry name" value="GENERAL STRESS PROTEIN 16O"/>
    <property type="match status" value="1"/>
</dbReference>
<reference evidence="7 8" key="1">
    <citation type="submission" date="2021-05" db="EMBL/GenBank/DDBJ databases">
        <title>Petroleum and Energy Research Collection (APPE): ex situ preservation of microbial diversity associated with the oil industry and exploitation of its biotechnological potential.</title>
        <authorList>
            <person name="Paixao C.T.M."/>
            <person name="Gomes M.B."/>
            <person name="Oliveira V.M."/>
        </authorList>
    </citation>
    <scope>NUCLEOTIDE SEQUENCE [LARGE SCALE GENOMIC DNA]</scope>
    <source>
        <strain evidence="7 8">LIT2</strain>
    </source>
</reference>
<feature type="domain" description="DnaK suppressor protein-like N-terminal" evidence="6">
    <location>
        <begin position="6"/>
        <end position="68"/>
    </location>
</feature>
<keyword evidence="2" id="KW-0863">Zinc-finger</keyword>
<organism evidence="7 8">
    <name type="scientific">Modicisalibacter tunisiensis</name>
    <dbReference type="NCBI Taxonomy" id="390637"/>
    <lineage>
        <taxon>Bacteria</taxon>
        <taxon>Pseudomonadati</taxon>
        <taxon>Pseudomonadota</taxon>
        <taxon>Gammaproteobacteria</taxon>
        <taxon>Oceanospirillales</taxon>
        <taxon>Halomonadaceae</taxon>
        <taxon>Modicisalibacter</taxon>
    </lineage>
</organism>
<evidence type="ECO:0000256" key="3">
    <source>
        <dbReference type="ARBA" id="ARBA00022833"/>
    </source>
</evidence>
<keyword evidence="8" id="KW-1185">Reference proteome</keyword>
<proteinExistence type="predicted"/>
<dbReference type="PRINTS" id="PR00618">
    <property type="entry name" value="DKSAZNFINGER"/>
</dbReference>
<evidence type="ECO:0000259" key="6">
    <source>
        <dbReference type="Pfam" id="PF21173"/>
    </source>
</evidence>
<protein>
    <submittedName>
        <fullName evidence="7">TraR/DksA C4-type zinc finger protein</fullName>
    </submittedName>
</protein>
<dbReference type="Pfam" id="PF21173">
    <property type="entry name" value="DksA-like_N"/>
    <property type="match status" value="1"/>
</dbReference>
<dbReference type="SUPFAM" id="SSF57716">
    <property type="entry name" value="Glucocorticoid receptor-like (DNA-binding domain)"/>
    <property type="match status" value="1"/>
</dbReference>
<name>A0ABS7WZ24_9GAMM</name>
<evidence type="ECO:0000256" key="4">
    <source>
        <dbReference type="PROSITE-ProRule" id="PRU00510"/>
    </source>
</evidence>
<evidence type="ECO:0000313" key="8">
    <source>
        <dbReference type="Proteomes" id="UP001319883"/>
    </source>
</evidence>
<accession>A0ABS7WZ24</accession>
<keyword evidence="1" id="KW-0479">Metal-binding</keyword>
<dbReference type="InterPro" id="IPR000962">
    <property type="entry name" value="Znf_DskA_TraR"/>
</dbReference>
<dbReference type="InterPro" id="IPR048487">
    <property type="entry name" value="DksA-like_N"/>
</dbReference>
<evidence type="ECO:0000259" key="5">
    <source>
        <dbReference type="Pfam" id="PF01258"/>
    </source>
</evidence>
<dbReference type="InterPro" id="IPR020458">
    <property type="entry name" value="Znf_DskA_TraR_CS"/>
</dbReference>
<evidence type="ECO:0000256" key="2">
    <source>
        <dbReference type="ARBA" id="ARBA00022771"/>
    </source>
</evidence>
<dbReference type="Proteomes" id="UP001319883">
    <property type="component" value="Unassembled WGS sequence"/>
</dbReference>
<feature type="zinc finger region" description="dksA C4-type" evidence="4">
    <location>
        <begin position="76"/>
        <end position="100"/>
    </location>
</feature>
<dbReference type="PROSITE" id="PS51128">
    <property type="entry name" value="ZF_DKSA_2"/>
    <property type="match status" value="1"/>
</dbReference>
<gene>
    <name evidence="7" type="ORF">KGQ91_09375</name>
</gene>
<dbReference type="PANTHER" id="PTHR33823">
    <property type="entry name" value="RNA POLYMERASE-BINDING TRANSCRIPTION FACTOR DKSA-RELATED"/>
    <property type="match status" value="1"/>
</dbReference>
<keyword evidence="3" id="KW-0862">Zinc</keyword>
<dbReference type="EMBL" id="JAGXFD010000001">
    <property type="protein sequence ID" value="MBZ9567889.1"/>
    <property type="molecule type" value="Genomic_DNA"/>
</dbReference>
<feature type="domain" description="Zinc finger DksA/TraR C4-type" evidence="5">
    <location>
        <begin position="75"/>
        <end position="102"/>
    </location>
</feature>
<evidence type="ECO:0000313" key="7">
    <source>
        <dbReference type="EMBL" id="MBZ9567889.1"/>
    </source>
</evidence>
<dbReference type="Pfam" id="PF01258">
    <property type="entry name" value="zf-dskA_traR"/>
    <property type="match status" value="1"/>
</dbReference>
<dbReference type="Gene3D" id="1.20.120.910">
    <property type="entry name" value="DksA, coiled-coil domain"/>
    <property type="match status" value="1"/>
</dbReference>
<comment type="caution">
    <text evidence="7">The sequence shown here is derived from an EMBL/GenBank/DDBJ whole genome shotgun (WGS) entry which is preliminary data.</text>
</comment>